<evidence type="ECO:0000313" key="1">
    <source>
        <dbReference type="EMBL" id="MBC1937904.1"/>
    </source>
</evidence>
<dbReference type="RefSeq" id="WP_185528055.1">
    <property type="nucleotide sequence ID" value="NZ_JAARWN010000029.1"/>
</dbReference>
<accession>A0A7X0Y6H2</accession>
<comment type="caution">
    <text evidence="1">The sequence shown here is derived from an EMBL/GenBank/DDBJ whole genome shotgun (WGS) entry which is preliminary data.</text>
</comment>
<organism evidence="1 2">
    <name type="scientific">Listeria grandensis</name>
    <dbReference type="NCBI Taxonomy" id="1494963"/>
    <lineage>
        <taxon>Bacteria</taxon>
        <taxon>Bacillati</taxon>
        <taxon>Bacillota</taxon>
        <taxon>Bacilli</taxon>
        <taxon>Bacillales</taxon>
        <taxon>Listeriaceae</taxon>
        <taxon>Listeria</taxon>
    </lineage>
</organism>
<reference evidence="1 2" key="1">
    <citation type="submission" date="2020-03" db="EMBL/GenBank/DDBJ databases">
        <title>Soil Listeria distribution.</title>
        <authorList>
            <person name="Liao J."/>
            <person name="Wiedmann M."/>
        </authorList>
    </citation>
    <scope>NUCLEOTIDE SEQUENCE [LARGE SCALE GENOMIC DNA]</scope>
    <source>
        <strain evidence="1 2">FSL L7-0741</strain>
    </source>
</reference>
<protein>
    <submittedName>
        <fullName evidence="1">Uncharacterized protein</fullName>
    </submittedName>
</protein>
<dbReference type="EMBL" id="JAARWN010000029">
    <property type="protein sequence ID" value="MBC1937904.1"/>
    <property type="molecule type" value="Genomic_DNA"/>
</dbReference>
<proteinExistence type="predicted"/>
<gene>
    <name evidence="1" type="ORF">HCA69_16195</name>
</gene>
<evidence type="ECO:0000313" key="2">
    <source>
        <dbReference type="Proteomes" id="UP000535908"/>
    </source>
</evidence>
<sequence length="48" mass="4937">MLRSVQDKPEKATIKTVSNGVGTGTGAMNLSWKAMPGATGYKVIIGNG</sequence>
<dbReference type="AlphaFoldDB" id="A0A7X0Y6H2"/>
<name>A0A7X0Y6H2_9LIST</name>
<dbReference type="Proteomes" id="UP000535908">
    <property type="component" value="Unassembled WGS sequence"/>
</dbReference>